<protein>
    <submittedName>
        <fullName evidence="1">Uncharacterized protein</fullName>
    </submittedName>
</protein>
<evidence type="ECO:0000313" key="2">
    <source>
        <dbReference type="Proteomes" id="UP000007266"/>
    </source>
</evidence>
<reference evidence="1 2" key="2">
    <citation type="journal article" date="2010" name="Nucleic Acids Res.">
        <title>BeetleBase in 2010: revisions to provide comprehensive genomic information for Tribolium castaneum.</title>
        <authorList>
            <person name="Kim H.S."/>
            <person name="Murphy T."/>
            <person name="Xia J."/>
            <person name="Caragea D."/>
            <person name="Park Y."/>
            <person name="Beeman R.W."/>
            <person name="Lorenzen M.D."/>
            <person name="Butcher S."/>
            <person name="Manak J.R."/>
            <person name="Brown S.J."/>
        </authorList>
    </citation>
    <scope>GENOME REANNOTATION</scope>
    <source>
        <strain evidence="1 2">Georgia GA2</strain>
    </source>
</reference>
<proteinExistence type="predicted"/>
<dbReference type="Proteomes" id="UP000007266">
    <property type="component" value="Linkage group 10"/>
</dbReference>
<gene>
    <name evidence="1" type="primary">AUGUSTUS-3.0.2_31383</name>
    <name evidence="1" type="ORF">TcasGA2_TC031383</name>
</gene>
<dbReference type="AlphaFoldDB" id="A0A139WAZ2"/>
<keyword evidence="2" id="KW-1185">Reference proteome</keyword>
<organism evidence="1 2">
    <name type="scientific">Tribolium castaneum</name>
    <name type="common">Red flour beetle</name>
    <dbReference type="NCBI Taxonomy" id="7070"/>
    <lineage>
        <taxon>Eukaryota</taxon>
        <taxon>Metazoa</taxon>
        <taxon>Ecdysozoa</taxon>
        <taxon>Arthropoda</taxon>
        <taxon>Hexapoda</taxon>
        <taxon>Insecta</taxon>
        <taxon>Pterygota</taxon>
        <taxon>Neoptera</taxon>
        <taxon>Endopterygota</taxon>
        <taxon>Coleoptera</taxon>
        <taxon>Polyphaga</taxon>
        <taxon>Cucujiformia</taxon>
        <taxon>Tenebrionidae</taxon>
        <taxon>Tenebrionidae incertae sedis</taxon>
        <taxon>Tribolium</taxon>
    </lineage>
</organism>
<accession>A0A139WAZ2</accession>
<reference evidence="1 2" key="1">
    <citation type="journal article" date="2008" name="Nature">
        <title>The genome of the model beetle and pest Tribolium castaneum.</title>
        <authorList>
            <consortium name="Tribolium Genome Sequencing Consortium"/>
            <person name="Richards S."/>
            <person name="Gibbs R.A."/>
            <person name="Weinstock G.M."/>
            <person name="Brown S.J."/>
            <person name="Denell R."/>
            <person name="Beeman R.W."/>
            <person name="Gibbs R."/>
            <person name="Beeman R.W."/>
            <person name="Brown S.J."/>
            <person name="Bucher G."/>
            <person name="Friedrich M."/>
            <person name="Grimmelikhuijzen C.J."/>
            <person name="Klingler M."/>
            <person name="Lorenzen M."/>
            <person name="Richards S."/>
            <person name="Roth S."/>
            <person name="Schroder R."/>
            <person name="Tautz D."/>
            <person name="Zdobnov E.M."/>
            <person name="Muzny D."/>
            <person name="Gibbs R.A."/>
            <person name="Weinstock G.M."/>
            <person name="Attaway T."/>
            <person name="Bell S."/>
            <person name="Buhay C.J."/>
            <person name="Chandrabose M.N."/>
            <person name="Chavez D."/>
            <person name="Clerk-Blankenburg K.P."/>
            <person name="Cree A."/>
            <person name="Dao M."/>
            <person name="Davis C."/>
            <person name="Chacko J."/>
            <person name="Dinh H."/>
            <person name="Dugan-Rocha S."/>
            <person name="Fowler G."/>
            <person name="Garner T.T."/>
            <person name="Garnes J."/>
            <person name="Gnirke A."/>
            <person name="Hawes A."/>
            <person name="Hernandez J."/>
            <person name="Hines S."/>
            <person name="Holder M."/>
            <person name="Hume J."/>
            <person name="Jhangiani S.N."/>
            <person name="Joshi V."/>
            <person name="Khan Z.M."/>
            <person name="Jackson L."/>
            <person name="Kovar C."/>
            <person name="Kowis A."/>
            <person name="Lee S."/>
            <person name="Lewis L.R."/>
            <person name="Margolis J."/>
            <person name="Morgan M."/>
            <person name="Nazareth L.V."/>
            <person name="Nguyen N."/>
            <person name="Okwuonu G."/>
            <person name="Parker D."/>
            <person name="Richards S."/>
            <person name="Ruiz S.J."/>
            <person name="Santibanez J."/>
            <person name="Savard J."/>
            <person name="Scherer S.E."/>
            <person name="Schneider B."/>
            <person name="Sodergren E."/>
            <person name="Tautz D."/>
            <person name="Vattahil S."/>
            <person name="Villasana D."/>
            <person name="White C.S."/>
            <person name="Wright R."/>
            <person name="Park Y."/>
            <person name="Beeman R.W."/>
            <person name="Lord J."/>
            <person name="Oppert B."/>
            <person name="Lorenzen M."/>
            <person name="Brown S."/>
            <person name="Wang L."/>
            <person name="Savard J."/>
            <person name="Tautz D."/>
            <person name="Richards S."/>
            <person name="Weinstock G."/>
            <person name="Gibbs R.A."/>
            <person name="Liu Y."/>
            <person name="Worley K."/>
            <person name="Weinstock G."/>
            <person name="Elsik C.G."/>
            <person name="Reese J.T."/>
            <person name="Elhaik E."/>
            <person name="Landan G."/>
            <person name="Graur D."/>
            <person name="Arensburger P."/>
            <person name="Atkinson P."/>
            <person name="Beeman R.W."/>
            <person name="Beidler J."/>
            <person name="Brown S.J."/>
            <person name="Demuth J.P."/>
            <person name="Drury D.W."/>
            <person name="Du Y.Z."/>
            <person name="Fujiwara H."/>
            <person name="Lorenzen M."/>
            <person name="Maselli V."/>
            <person name="Osanai M."/>
            <person name="Park Y."/>
            <person name="Robertson H.M."/>
            <person name="Tu Z."/>
            <person name="Wang J.J."/>
            <person name="Wang S."/>
            <person name="Richards S."/>
            <person name="Song H."/>
            <person name="Zhang L."/>
            <person name="Sodergren E."/>
            <person name="Werner D."/>
            <person name="Stanke M."/>
            <person name="Morgenstern B."/>
            <person name="Solovyev V."/>
            <person name="Kosarev P."/>
            <person name="Brown G."/>
            <person name="Chen H.C."/>
            <person name="Ermolaeva O."/>
            <person name="Hlavina W."/>
            <person name="Kapustin Y."/>
            <person name="Kiryutin B."/>
            <person name="Kitts P."/>
            <person name="Maglott D."/>
            <person name="Pruitt K."/>
            <person name="Sapojnikov V."/>
            <person name="Souvorov A."/>
            <person name="Mackey A.J."/>
            <person name="Waterhouse R.M."/>
            <person name="Wyder S."/>
            <person name="Zdobnov E.M."/>
            <person name="Zdobnov E.M."/>
            <person name="Wyder S."/>
            <person name="Kriventseva E.V."/>
            <person name="Kadowaki T."/>
            <person name="Bork P."/>
            <person name="Aranda M."/>
            <person name="Bao R."/>
            <person name="Beermann A."/>
            <person name="Berns N."/>
            <person name="Bolognesi R."/>
            <person name="Bonneton F."/>
            <person name="Bopp D."/>
            <person name="Brown S.J."/>
            <person name="Bucher G."/>
            <person name="Butts T."/>
            <person name="Chaumot A."/>
            <person name="Denell R.E."/>
            <person name="Ferrier D.E."/>
            <person name="Friedrich M."/>
            <person name="Gordon C.M."/>
            <person name="Jindra M."/>
            <person name="Klingler M."/>
            <person name="Lan Q."/>
            <person name="Lattorff H.M."/>
            <person name="Laudet V."/>
            <person name="von Levetsow C."/>
            <person name="Liu Z."/>
            <person name="Lutz R."/>
            <person name="Lynch J.A."/>
            <person name="da Fonseca R.N."/>
            <person name="Posnien N."/>
            <person name="Reuter R."/>
            <person name="Roth S."/>
            <person name="Savard J."/>
            <person name="Schinko J.B."/>
            <person name="Schmitt C."/>
            <person name="Schoppmeier M."/>
            <person name="Schroder R."/>
            <person name="Shippy T.D."/>
            <person name="Simonnet F."/>
            <person name="Marques-Souza H."/>
            <person name="Tautz D."/>
            <person name="Tomoyasu Y."/>
            <person name="Trauner J."/>
            <person name="Van der Zee M."/>
            <person name="Vervoort M."/>
            <person name="Wittkopp N."/>
            <person name="Wimmer E.A."/>
            <person name="Yang X."/>
            <person name="Jones A.K."/>
            <person name="Sattelle D.B."/>
            <person name="Ebert P.R."/>
            <person name="Nelson D."/>
            <person name="Scott J.G."/>
            <person name="Beeman R.W."/>
            <person name="Muthukrishnan S."/>
            <person name="Kramer K.J."/>
            <person name="Arakane Y."/>
            <person name="Beeman R.W."/>
            <person name="Zhu Q."/>
            <person name="Hogenkamp D."/>
            <person name="Dixit R."/>
            <person name="Oppert B."/>
            <person name="Jiang H."/>
            <person name="Zou Z."/>
            <person name="Marshall J."/>
            <person name="Elpidina E."/>
            <person name="Vinokurov K."/>
            <person name="Oppert C."/>
            <person name="Zou Z."/>
            <person name="Evans J."/>
            <person name="Lu Z."/>
            <person name="Zhao P."/>
            <person name="Sumathipala N."/>
            <person name="Altincicek B."/>
            <person name="Vilcinskas A."/>
            <person name="Williams M."/>
            <person name="Hultmark D."/>
            <person name="Hetru C."/>
            <person name="Jiang H."/>
            <person name="Grimmelikhuijzen C.J."/>
            <person name="Hauser F."/>
            <person name="Cazzamali G."/>
            <person name="Williamson M."/>
            <person name="Park Y."/>
            <person name="Li B."/>
            <person name="Tanaka Y."/>
            <person name="Predel R."/>
            <person name="Neupert S."/>
            <person name="Schachtner J."/>
            <person name="Verleyen P."/>
            <person name="Raible F."/>
            <person name="Bork P."/>
            <person name="Friedrich M."/>
            <person name="Walden K.K."/>
            <person name="Robertson H.M."/>
            <person name="Angeli S."/>
            <person name="Foret S."/>
            <person name="Bucher G."/>
            <person name="Schuetz S."/>
            <person name="Maleszka R."/>
            <person name="Wimmer E.A."/>
            <person name="Beeman R.W."/>
            <person name="Lorenzen M."/>
            <person name="Tomoyasu Y."/>
            <person name="Miller S.C."/>
            <person name="Grossmann D."/>
            <person name="Bucher G."/>
        </authorList>
    </citation>
    <scope>NUCLEOTIDE SEQUENCE [LARGE SCALE GENOMIC DNA]</scope>
    <source>
        <strain evidence="1 2">Georgia GA2</strain>
    </source>
</reference>
<dbReference type="InParanoid" id="A0A139WAZ2"/>
<name>A0A139WAZ2_TRICA</name>
<dbReference type="EMBL" id="KQ971379">
    <property type="protein sequence ID" value="KYB25098.1"/>
    <property type="molecule type" value="Genomic_DNA"/>
</dbReference>
<sequence>MSSRHFSNSETISCYKANLRKLKFTTNQLRMNPYGSNHVFLISSIDGRWTYHIFIKYGQTQRNVVGFQAGGELNSVIGWSLSREVFIAVRDIDRFFRYVIFNVCSISKVFFSN</sequence>
<evidence type="ECO:0000313" key="1">
    <source>
        <dbReference type="EMBL" id="KYB25098.1"/>
    </source>
</evidence>